<comment type="pathway">
    <text evidence="2">Amino-acid biosynthesis; L-serine biosynthesis; L-serine from 3-phospho-D-glycerate: step 3/3.</text>
</comment>
<reference evidence="12" key="1">
    <citation type="submission" date="2017-09" db="EMBL/GenBank/DDBJ databases">
        <title>Depth-based differentiation of microbial function through sediment-hosted aquifers and enrichment of novel symbionts in the deep terrestrial subsurface.</title>
        <authorList>
            <person name="Probst A.J."/>
            <person name="Ladd B."/>
            <person name="Jarett J.K."/>
            <person name="Geller-Mcgrath D.E."/>
            <person name="Sieber C.M.K."/>
            <person name="Emerson J.B."/>
            <person name="Anantharaman K."/>
            <person name="Thomas B.C."/>
            <person name="Malmstrom R."/>
            <person name="Stieglmeier M."/>
            <person name="Klingl A."/>
            <person name="Woyke T."/>
            <person name="Ryan C.M."/>
            <person name="Banfield J.F."/>
        </authorList>
    </citation>
    <scope>NUCLEOTIDE SEQUENCE [LARGE SCALE GENOMIC DNA]</scope>
</reference>
<comment type="catalytic activity">
    <reaction evidence="9">
        <text>O-phospho-L-serine + H2O = L-serine + phosphate</text>
        <dbReference type="Rhea" id="RHEA:21208"/>
        <dbReference type="ChEBI" id="CHEBI:15377"/>
        <dbReference type="ChEBI" id="CHEBI:33384"/>
        <dbReference type="ChEBI" id="CHEBI:43474"/>
        <dbReference type="ChEBI" id="CHEBI:57524"/>
        <dbReference type="EC" id="3.1.3.3"/>
    </reaction>
</comment>
<gene>
    <name evidence="11" type="ORF">COS81_00075</name>
</gene>
<organism evidence="11 12">
    <name type="scientific">candidate division WWE3 bacterium CG06_land_8_20_14_3_00_42_16</name>
    <dbReference type="NCBI Taxonomy" id="1975083"/>
    <lineage>
        <taxon>Bacteria</taxon>
        <taxon>Katanobacteria</taxon>
    </lineage>
</organism>
<evidence type="ECO:0000256" key="6">
    <source>
        <dbReference type="ARBA" id="ARBA00022801"/>
    </source>
</evidence>
<dbReference type="Proteomes" id="UP000229916">
    <property type="component" value="Unassembled WGS sequence"/>
</dbReference>
<evidence type="ECO:0000256" key="5">
    <source>
        <dbReference type="ARBA" id="ARBA00022723"/>
    </source>
</evidence>
<keyword evidence="8" id="KW-0718">Serine biosynthesis</keyword>
<evidence type="ECO:0000256" key="2">
    <source>
        <dbReference type="ARBA" id="ARBA00005135"/>
    </source>
</evidence>
<evidence type="ECO:0000256" key="9">
    <source>
        <dbReference type="ARBA" id="ARBA00048138"/>
    </source>
</evidence>
<dbReference type="GO" id="GO:0006564">
    <property type="term" value="P:L-serine biosynthetic process"/>
    <property type="evidence" value="ECO:0007669"/>
    <property type="project" value="UniProtKB-KW"/>
</dbReference>
<keyword evidence="6" id="KW-0378">Hydrolase</keyword>
<dbReference type="GO" id="GO:0000287">
    <property type="term" value="F:magnesium ion binding"/>
    <property type="evidence" value="ECO:0007669"/>
    <property type="project" value="TreeGrafter"/>
</dbReference>
<comment type="caution">
    <text evidence="11">The sequence shown here is derived from an EMBL/GenBank/DDBJ whole genome shotgun (WGS) entry which is preliminary data.</text>
</comment>
<evidence type="ECO:0000256" key="10">
    <source>
        <dbReference type="ARBA" id="ARBA00048523"/>
    </source>
</evidence>
<sequence>MEQKLVVFDVDGVLIDTKIGGLKDILTILGKGAKVEKLEEEYQKRKKFGPWGLDELVLLYKGFSKMRMSNIATKYCEQNLMKGASEAIAELKLNDFLVGAISSEADFVVDVLARNLSLDFTCGTVLEYTNGICTGKIIEKVDRFTKAELLKKIMQEKNISRSNIYVVGDSITDLPMGQVAGRFIGFRPKTEIIEQVNFIVREKDLEKILPLLIFE</sequence>
<dbReference type="GO" id="GO:0036424">
    <property type="term" value="F:L-phosphoserine phosphatase activity"/>
    <property type="evidence" value="ECO:0007669"/>
    <property type="project" value="TreeGrafter"/>
</dbReference>
<keyword evidence="7" id="KW-0460">Magnesium</keyword>
<evidence type="ECO:0000256" key="1">
    <source>
        <dbReference type="ARBA" id="ARBA00001946"/>
    </source>
</evidence>
<proteinExistence type="predicted"/>
<dbReference type="InterPro" id="IPR036412">
    <property type="entry name" value="HAD-like_sf"/>
</dbReference>
<evidence type="ECO:0000313" key="11">
    <source>
        <dbReference type="EMBL" id="PIU69394.1"/>
    </source>
</evidence>
<dbReference type="Pfam" id="PF00702">
    <property type="entry name" value="Hydrolase"/>
    <property type="match status" value="1"/>
</dbReference>
<keyword evidence="5" id="KW-0479">Metal-binding</keyword>
<comment type="catalytic activity">
    <reaction evidence="10">
        <text>O-phospho-D-serine + H2O = D-serine + phosphate</text>
        <dbReference type="Rhea" id="RHEA:24873"/>
        <dbReference type="ChEBI" id="CHEBI:15377"/>
        <dbReference type="ChEBI" id="CHEBI:35247"/>
        <dbReference type="ChEBI" id="CHEBI:43474"/>
        <dbReference type="ChEBI" id="CHEBI:58680"/>
        <dbReference type="EC" id="3.1.3.3"/>
    </reaction>
</comment>
<accession>A0A2M7APU5</accession>
<dbReference type="EMBL" id="PEWD01000001">
    <property type="protein sequence ID" value="PIU69394.1"/>
    <property type="molecule type" value="Genomic_DNA"/>
</dbReference>
<dbReference type="InterPro" id="IPR023214">
    <property type="entry name" value="HAD_sf"/>
</dbReference>
<dbReference type="PANTHER" id="PTHR43344:SF2">
    <property type="entry name" value="PHOSPHOSERINE PHOSPHATASE"/>
    <property type="match status" value="1"/>
</dbReference>
<protein>
    <recommendedName>
        <fullName evidence="3">phosphoserine phosphatase</fullName>
        <ecNumber evidence="3">3.1.3.3</ecNumber>
    </recommendedName>
</protein>
<dbReference type="NCBIfam" id="TIGR01488">
    <property type="entry name" value="HAD-SF-IB"/>
    <property type="match status" value="1"/>
</dbReference>
<dbReference type="InterPro" id="IPR050582">
    <property type="entry name" value="HAD-like_SerB"/>
</dbReference>
<evidence type="ECO:0000256" key="7">
    <source>
        <dbReference type="ARBA" id="ARBA00022842"/>
    </source>
</evidence>
<name>A0A2M7APU5_UNCKA</name>
<evidence type="ECO:0000313" key="12">
    <source>
        <dbReference type="Proteomes" id="UP000229916"/>
    </source>
</evidence>
<evidence type="ECO:0000256" key="4">
    <source>
        <dbReference type="ARBA" id="ARBA00022605"/>
    </source>
</evidence>
<dbReference type="Gene3D" id="3.40.50.1000">
    <property type="entry name" value="HAD superfamily/HAD-like"/>
    <property type="match status" value="1"/>
</dbReference>
<evidence type="ECO:0000256" key="8">
    <source>
        <dbReference type="ARBA" id="ARBA00023299"/>
    </source>
</evidence>
<dbReference type="SUPFAM" id="SSF56784">
    <property type="entry name" value="HAD-like"/>
    <property type="match status" value="1"/>
</dbReference>
<dbReference type="AlphaFoldDB" id="A0A2M7APU5"/>
<keyword evidence="4" id="KW-0028">Amino-acid biosynthesis</keyword>
<dbReference type="PANTHER" id="PTHR43344">
    <property type="entry name" value="PHOSPHOSERINE PHOSPHATASE"/>
    <property type="match status" value="1"/>
</dbReference>
<evidence type="ECO:0000256" key="3">
    <source>
        <dbReference type="ARBA" id="ARBA00012640"/>
    </source>
</evidence>
<dbReference type="EC" id="3.1.3.3" evidence="3"/>
<dbReference type="GO" id="GO:0005737">
    <property type="term" value="C:cytoplasm"/>
    <property type="evidence" value="ECO:0007669"/>
    <property type="project" value="TreeGrafter"/>
</dbReference>
<comment type="cofactor">
    <cofactor evidence="1">
        <name>Mg(2+)</name>
        <dbReference type="ChEBI" id="CHEBI:18420"/>
    </cofactor>
</comment>